<gene>
    <name evidence="1" type="ORF">RchiOBHm_Chr6g0251451</name>
</gene>
<evidence type="ECO:0000313" key="1">
    <source>
        <dbReference type="EMBL" id="PRQ22542.1"/>
    </source>
</evidence>
<evidence type="ECO:0000313" key="2">
    <source>
        <dbReference type="Proteomes" id="UP000238479"/>
    </source>
</evidence>
<dbReference type="AlphaFoldDB" id="A0A2P6PKT9"/>
<name>A0A2P6PKT9_ROSCH</name>
<proteinExistence type="predicted"/>
<protein>
    <submittedName>
        <fullName evidence="1">Uncharacterized protein</fullName>
    </submittedName>
</protein>
<organism evidence="1 2">
    <name type="scientific">Rosa chinensis</name>
    <name type="common">China rose</name>
    <dbReference type="NCBI Taxonomy" id="74649"/>
    <lineage>
        <taxon>Eukaryota</taxon>
        <taxon>Viridiplantae</taxon>
        <taxon>Streptophyta</taxon>
        <taxon>Embryophyta</taxon>
        <taxon>Tracheophyta</taxon>
        <taxon>Spermatophyta</taxon>
        <taxon>Magnoliopsida</taxon>
        <taxon>eudicotyledons</taxon>
        <taxon>Gunneridae</taxon>
        <taxon>Pentapetalae</taxon>
        <taxon>rosids</taxon>
        <taxon>fabids</taxon>
        <taxon>Rosales</taxon>
        <taxon>Rosaceae</taxon>
        <taxon>Rosoideae</taxon>
        <taxon>Rosoideae incertae sedis</taxon>
        <taxon>Rosa</taxon>
    </lineage>
</organism>
<comment type="caution">
    <text evidence="1">The sequence shown here is derived from an EMBL/GenBank/DDBJ whole genome shotgun (WGS) entry which is preliminary data.</text>
</comment>
<reference evidence="1 2" key="1">
    <citation type="journal article" date="2018" name="Nat. Genet.">
        <title>The Rosa genome provides new insights in the design of modern roses.</title>
        <authorList>
            <person name="Bendahmane M."/>
        </authorList>
    </citation>
    <scope>NUCLEOTIDE SEQUENCE [LARGE SCALE GENOMIC DNA]</scope>
    <source>
        <strain evidence="2">cv. Old Blush</strain>
    </source>
</reference>
<sequence length="124" mass="14493">MQEFKFFEALDHEDSNQQVVKYNSQFVAYSRDTMFYDMVVGDRADLGTPSSPKLQLRIMLCQPTKILGGQYYSFYEPNFFQVFDAKYLCFFPASPYKRGLHAINFDASELGVKHRWPPPWPSRG</sequence>
<keyword evidence="2" id="KW-1185">Reference proteome</keyword>
<dbReference type="Proteomes" id="UP000238479">
    <property type="component" value="Chromosome 6"/>
</dbReference>
<accession>A0A2P6PKT9</accession>
<dbReference type="EMBL" id="PDCK01000044">
    <property type="protein sequence ID" value="PRQ22542.1"/>
    <property type="molecule type" value="Genomic_DNA"/>
</dbReference>
<dbReference type="Gramene" id="PRQ22542">
    <property type="protein sequence ID" value="PRQ22542"/>
    <property type="gene ID" value="RchiOBHm_Chr6g0251451"/>
</dbReference>